<dbReference type="EMBL" id="AP025564">
    <property type="protein sequence ID" value="BDE95194.1"/>
    <property type="molecule type" value="Genomic_DNA"/>
</dbReference>
<dbReference type="RefSeq" id="WP_244411643.1">
    <property type="nucleotide sequence ID" value="NZ_AP025564.1"/>
</dbReference>
<dbReference type="PANTHER" id="PTHR34227">
    <property type="entry name" value="CHAPERONE PROTEIN YCDY"/>
    <property type="match status" value="1"/>
</dbReference>
<name>A0ABN6MB53_9ACTN</name>
<sequence length="295" mass="32543">MTHVQDIDLSPVLQGRMATYQFLSRLFCSEVDQELYDTLVAMRFPANTSNDLVDEGYRMICTYLSQADGTVLTELAVDFVRAFIGSGNDGYSAAYPFESVYTSPKRLMMQDARDEVLVLYHAAGLDKQEDWKEGEDHIALELEFEQILAERALKAYEAGDEDACAQHLLQQKNFLEDHLLAWYPMMADDMQKFPRTDFYRGLGKLTSGFLQNDLEFLDDVLSGRDESEKAVGADAADLDAADVAQADAPDAASVVQADAPEAASVAQVDVPDAADAYRSDASGFPEEKSLVEGIA</sequence>
<dbReference type="InterPro" id="IPR050289">
    <property type="entry name" value="TorD/DmsD_chaperones"/>
</dbReference>
<dbReference type="Proteomes" id="UP001320544">
    <property type="component" value="Chromosome"/>
</dbReference>
<dbReference type="PANTHER" id="PTHR34227:SF1">
    <property type="entry name" value="DIMETHYL SULFOXIDE REDUCTASE CHAPERONE-RELATED"/>
    <property type="match status" value="1"/>
</dbReference>
<gene>
    <name evidence="2" type="ORF">CE91St30_05270</name>
</gene>
<evidence type="ECO:0008006" key="4">
    <source>
        <dbReference type="Google" id="ProtNLM"/>
    </source>
</evidence>
<keyword evidence="1" id="KW-0143">Chaperone</keyword>
<evidence type="ECO:0000313" key="2">
    <source>
        <dbReference type="EMBL" id="BDE95194.1"/>
    </source>
</evidence>
<dbReference type="InterPro" id="IPR036411">
    <property type="entry name" value="TorD-like_sf"/>
</dbReference>
<dbReference type="SUPFAM" id="SSF89155">
    <property type="entry name" value="TorD-like"/>
    <property type="match status" value="1"/>
</dbReference>
<keyword evidence="3" id="KW-1185">Reference proteome</keyword>
<accession>A0ABN6MB53</accession>
<proteinExistence type="predicted"/>
<dbReference type="Pfam" id="PF02613">
    <property type="entry name" value="Nitrate_red_del"/>
    <property type="match status" value="1"/>
</dbReference>
<evidence type="ECO:0000313" key="3">
    <source>
        <dbReference type="Proteomes" id="UP001320544"/>
    </source>
</evidence>
<reference evidence="2 3" key="1">
    <citation type="submission" date="2022-01" db="EMBL/GenBank/DDBJ databases">
        <title>Novel bile acid biosynthetic pathways are enriched in the microbiome of centenarians.</title>
        <authorList>
            <person name="Sato Y."/>
            <person name="Atarashi K."/>
            <person name="Plichta R.D."/>
            <person name="Arai Y."/>
            <person name="Sasajima S."/>
            <person name="Kearney M.S."/>
            <person name="Suda W."/>
            <person name="Takeshita K."/>
            <person name="Sasaki T."/>
            <person name="Okamoto S."/>
            <person name="Skelly N.A."/>
            <person name="Okamura Y."/>
            <person name="Vlamakis H."/>
            <person name="Li Y."/>
            <person name="Tanoue T."/>
            <person name="Takei H."/>
            <person name="Nittono H."/>
            <person name="Narushima S."/>
            <person name="Irie J."/>
            <person name="Itoh H."/>
            <person name="Moriya K."/>
            <person name="Sugiura Y."/>
            <person name="Suematsu M."/>
            <person name="Moritoki N."/>
            <person name="Shibata S."/>
            <person name="Littman R.D."/>
            <person name="Fischbach A.M."/>
            <person name="Uwamino Y."/>
            <person name="Inoue T."/>
            <person name="Honda A."/>
            <person name="Hattori M."/>
            <person name="Murai T."/>
            <person name="Xavier J.R."/>
            <person name="Hirose N."/>
            <person name="Honda K."/>
        </authorList>
    </citation>
    <scope>NUCLEOTIDE SEQUENCE [LARGE SCALE GENOMIC DNA]</scope>
    <source>
        <strain evidence="2 3">CE91-St30</strain>
    </source>
</reference>
<organism evidence="2 3">
    <name type="scientific">Raoultibacter timonensis</name>
    <dbReference type="NCBI Taxonomy" id="1907662"/>
    <lineage>
        <taxon>Bacteria</taxon>
        <taxon>Bacillati</taxon>
        <taxon>Actinomycetota</taxon>
        <taxon>Coriobacteriia</taxon>
        <taxon>Eggerthellales</taxon>
        <taxon>Eggerthellaceae</taxon>
        <taxon>Raoultibacter</taxon>
    </lineage>
</organism>
<dbReference type="Gene3D" id="1.10.3480.10">
    <property type="entry name" value="TorD-like"/>
    <property type="match status" value="1"/>
</dbReference>
<evidence type="ECO:0000256" key="1">
    <source>
        <dbReference type="ARBA" id="ARBA00023186"/>
    </source>
</evidence>
<dbReference type="InterPro" id="IPR020945">
    <property type="entry name" value="DMSO/NO3_reduct_chaperone"/>
</dbReference>
<protein>
    <recommendedName>
        <fullName evidence="4">Dehydrogenase</fullName>
    </recommendedName>
</protein>